<evidence type="ECO:0000313" key="2">
    <source>
        <dbReference type="Proteomes" id="UP001233999"/>
    </source>
</evidence>
<reference evidence="1" key="2">
    <citation type="submission" date="2023-05" db="EMBL/GenBank/DDBJ databases">
        <authorList>
            <person name="Fouks B."/>
        </authorList>
    </citation>
    <scope>NUCLEOTIDE SEQUENCE</scope>
    <source>
        <strain evidence="1">Stay&amp;Tobe</strain>
        <tissue evidence="1">Testes</tissue>
    </source>
</reference>
<evidence type="ECO:0000313" key="1">
    <source>
        <dbReference type="EMBL" id="KAJ9575313.1"/>
    </source>
</evidence>
<proteinExistence type="predicted"/>
<dbReference type="EMBL" id="JASPKZ010010006">
    <property type="protein sequence ID" value="KAJ9575313.1"/>
    <property type="molecule type" value="Genomic_DNA"/>
</dbReference>
<accession>A0AAD7Z7D8</accession>
<keyword evidence="2" id="KW-1185">Reference proteome</keyword>
<sequence>FYIMFGGLLANSNAFLVLVLRADGFKTGFYLKLLAYTQIFHNAGKSHSFLIMALLLHPFHRFNSSVTQALKLFLPVRAKLTWLLRDRMYSLLLHPFHRFSSSATLTLKPFHSALLNARRENNRKPVLMQYGVLESSIDAWSLVYFIVMSYSFPAAVMALKFHFVPVPLSQKQPLRFWLIPHNVIQEALVEFLSK</sequence>
<protein>
    <submittedName>
        <fullName evidence="1">Uncharacterized protein</fullName>
    </submittedName>
</protein>
<feature type="non-terminal residue" evidence="1">
    <location>
        <position position="194"/>
    </location>
</feature>
<comment type="caution">
    <text evidence="1">The sequence shown here is derived from an EMBL/GenBank/DDBJ whole genome shotgun (WGS) entry which is preliminary data.</text>
</comment>
<dbReference type="Proteomes" id="UP001233999">
    <property type="component" value="Unassembled WGS sequence"/>
</dbReference>
<feature type="non-terminal residue" evidence="1">
    <location>
        <position position="1"/>
    </location>
</feature>
<reference evidence="1" key="1">
    <citation type="journal article" date="2023" name="IScience">
        <title>Live-bearing cockroach genome reveals convergent evolutionary mechanisms linked to viviparity in insects and beyond.</title>
        <authorList>
            <person name="Fouks B."/>
            <person name="Harrison M.C."/>
            <person name="Mikhailova A.A."/>
            <person name="Marchal E."/>
            <person name="English S."/>
            <person name="Carruthers M."/>
            <person name="Jennings E.C."/>
            <person name="Chiamaka E.L."/>
            <person name="Frigard R.A."/>
            <person name="Pippel M."/>
            <person name="Attardo G.M."/>
            <person name="Benoit J.B."/>
            <person name="Bornberg-Bauer E."/>
            <person name="Tobe S.S."/>
        </authorList>
    </citation>
    <scope>NUCLEOTIDE SEQUENCE</scope>
    <source>
        <strain evidence="1">Stay&amp;Tobe</strain>
    </source>
</reference>
<name>A0AAD7Z7D8_DIPPU</name>
<gene>
    <name evidence="1" type="ORF">L9F63_025738</name>
</gene>
<organism evidence="1 2">
    <name type="scientific">Diploptera punctata</name>
    <name type="common">Pacific beetle cockroach</name>
    <dbReference type="NCBI Taxonomy" id="6984"/>
    <lineage>
        <taxon>Eukaryota</taxon>
        <taxon>Metazoa</taxon>
        <taxon>Ecdysozoa</taxon>
        <taxon>Arthropoda</taxon>
        <taxon>Hexapoda</taxon>
        <taxon>Insecta</taxon>
        <taxon>Pterygota</taxon>
        <taxon>Neoptera</taxon>
        <taxon>Polyneoptera</taxon>
        <taxon>Dictyoptera</taxon>
        <taxon>Blattodea</taxon>
        <taxon>Blaberoidea</taxon>
        <taxon>Blaberidae</taxon>
        <taxon>Diplopterinae</taxon>
        <taxon>Diploptera</taxon>
    </lineage>
</organism>
<dbReference type="AlphaFoldDB" id="A0AAD7Z7D8"/>